<evidence type="ECO:0000259" key="7">
    <source>
        <dbReference type="PROSITE" id="PS50405"/>
    </source>
</evidence>
<feature type="region of interest" description="Disordered" evidence="5">
    <location>
        <begin position="289"/>
        <end position="510"/>
    </location>
</feature>
<dbReference type="GO" id="GO:0006749">
    <property type="term" value="P:glutathione metabolic process"/>
    <property type="evidence" value="ECO:0007669"/>
    <property type="project" value="TreeGrafter"/>
</dbReference>
<dbReference type="PROSITE" id="PS50404">
    <property type="entry name" value="GST_NTER"/>
    <property type="match status" value="1"/>
</dbReference>
<dbReference type="GeneID" id="120263384"/>
<dbReference type="RefSeq" id="XP_039127198.1">
    <property type="nucleotide sequence ID" value="XM_039271264.1"/>
</dbReference>
<evidence type="ECO:0000256" key="5">
    <source>
        <dbReference type="SAM" id="MobiDB-lite"/>
    </source>
</evidence>
<evidence type="ECO:0000256" key="1">
    <source>
        <dbReference type="ARBA" id="ARBA00010128"/>
    </source>
</evidence>
<dbReference type="GO" id="GO:0009636">
    <property type="term" value="P:response to toxic substance"/>
    <property type="evidence" value="ECO:0007669"/>
    <property type="project" value="UniProtKB-ARBA"/>
</dbReference>
<dbReference type="InterPro" id="IPR010987">
    <property type="entry name" value="Glutathione-S-Trfase_C-like"/>
</dbReference>
<dbReference type="SFLD" id="SFLDG00358">
    <property type="entry name" value="Main_(cytGST)"/>
    <property type="match status" value="1"/>
</dbReference>
<dbReference type="EC" id="2.5.1.18" evidence="2"/>
<dbReference type="Gene3D" id="1.20.1050.10">
    <property type="match status" value="1"/>
</dbReference>
<evidence type="ECO:0000259" key="6">
    <source>
        <dbReference type="PROSITE" id="PS50404"/>
    </source>
</evidence>
<feature type="compositionally biased region" description="Low complexity" evidence="5">
    <location>
        <begin position="380"/>
        <end position="392"/>
    </location>
</feature>
<dbReference type="InterPro" id="IPR036249">
    <property type="entry name" value="Thioredoxin-like_sf"/>
</dbReference>
<dbReference type="Proteomes" id="UP001515500">
    <property type="component" value="Chromosome 1"/>
</dbReference>
<name>A0AB40BJR8_DIOCR</name>
<dbReference type="SUPFAM" id="SSF47616">
    <property type="entry name" value="GST C-terminal domain-like"/>
    <property type="match status" value="1"/>
</dbReference>
<accession>A0AB40BJR8</accession>
<comment type="similarity">
    <text evidence="1">Belongs to the GST superfamily. Phi family.</text>
</comment>
<dbReference type="AlphaFoldDB" id="A0AB40BJR8"/>
<sequence length="510" mass="57403">MEGQVKVYYGKPMLPDVSRVLACLHEKDIQFRLVDIHEGHQMSPGFLNLQVSTRAPVPGFEDGDTILFESRAICRYVAEKYAKQKNRYLLGRDLLERASIEQWLKSEELSFDPPSWTLVCNLAFAPFTNIGEEEKSQLLEQNENKLAKVLDVYDQRLSGSRFLAGNEFTLADLFHLPNSHYLANSEEWGHLIKSRKNVRRWWKKISNRPSWQKVVEILKQVNNASKEKQKAVEKSEIQTTTHKVPIIRIDDRYQVSTNDKQVTTLTLLKAEAPYTQSETIVIDQPAMAPSPQTQELVENQQEVQSNAKSHPQSDQGEVQQTPQPVQAITSTESQMSSKVNTFKSDQTPESTKPESKPEQKDAKVSTETASKPEQRDAKVQQTPQAAQAITPTKSQTSSKVDTYKSDQTLKSTQPASRPEQKDAKVSDEQPKKESNANAKTQSDQVKVQQTPQPAQAISRTESQTNNKLAATKSDQTLKSVEPASKPEQKDAKVRDEQPNQGSPSTEKPVP</sequence>
<feature type="compositionally biased region" description="Basic and acidic residues" evidence="5">
    <location>
        <begin position="351"/>
        <end position="378"/>
    </location>
</feature>
<dbReference type="Pfam" id="PF02798">
    <property type="entry name" value="GST_N"/>
    <property type="match status" value="1"/>
</dbReference>
<dbReference type="PROSITE" id="PS50405">
    <property type="entry name" value="GST_CTER"/>
    <property type="match status" value="1"/>
</dbReference>
<dbReference type="InterPro" id="IPR004045">
    <property type="entry name" value="Glutathione_S-Trfase_N"/>
</dbReference>
<comment type="catalytic activity">
    <reaction evidence="4">
        <text>RX + glutathione = an S-substituted glutathione + a halide anion + H(+)</text>
        <dbReference type="Rhea" id="RHEA:16437"/>
        <dbReference type="ChEBI" id="CHEBI:15378"/>
        <dbReference type="ChEBI" id="CHEBI:16042"/>
        <dbReference type="ChEBI" id="CHEBI:17792"/>
        <dbReference type="ChEBI" id="CHEBI:57925"/>
        <dbReference type="ChEBI" id="CHEBI:90779"/>
        <dbReference type="EC" id="2.5.1.18"/>
    </reaction>
</comment>
<evidence type="ECO:0000256" key="3">
    <source>
        <dbReference type="ARBA" id="ARBA00022679"/>
    </source>
</evidence>
<feature type="compositionally biased region" description="Polar residues" evidence="5">
    <location>
        <begin position="498"/>
        <end position="510"/>
    </location>
</feature>
<gene>
    <name evidence="9" type="primary">LOC120263384</name>
</gene>
<organism evidence="8 9">
    <name type="scientific">Dioscorea cayennensis subsp. rotundata</name>
    <name type="common">White Guinea yam</name>
    <name type="synonym">Dioscorea rotundata</name>
    <dbReference type="NCBI Taxonomy" id="55577"/>
    <lineage>
        <taxon>Eukaryota</taxon>
        <taxon>Viridiplantae</taxon>
        <taxon>Streptophyta</taxon>
        <taxon>Embryophyta</taxon>
        <taxon>Tracheophyta</taxon>
        <taxon>Spermatophyta</taxon>
        <taxon>Magnoliopsida</taxon>
        <taxon>Liliopsida</taxon>
        <taxon>Dioscoreales</taxon>
        <taxon>Dioscoreaceae</taxon>
        <taxon>Dioscorea</taxon>
    </lineage>
</organism>
<evidence type="ECO:0000256" key="2">
    <source>
        <dbReference type="ARBA" id="ARBA00012452"/>
    </source>
</evidence>
<dbReference type="CDD" id="cd03187">
    <property type="entry name" value="GST_C_Phi"/>
    <property type="match status" value="1"/>
</dbReference>
<dbReference type="InterPro" id="IPR040079">
    <property type="entry name" value="Glutathione_S-Trfase"/>
</dbReference>
<reference evidence="9" key="2">
    <citation type="submission" date="2025-08" db="UniProtKB">
        <authorList>
            <consortium name="RefSeq"/>
        </authorList>
    </citation>
    <scope>IDENTIFICATION</scope>
</reference>
<evidence type="ECO:0000313" key="8">
    <source>
        <dbReference type="Proteomes" id="UP001515500"/>
    </source>
</evidence>
<protein>
    <recommendedName>
        <fullName evidence="2">glutathione transferase</fullName>
        <ecNumber evidence="2">2.5.1.18</ecNumber>
    </recommendedName>
</protein>
<evidence type="ECO:0000313" key="9">
    <source>
        <dbReference type="RefSeq" id="XP_039127198.1"/>
    </source>
</evidence>
<feature type="compositionally biased region" description="Basic and acidic residues" evidence="5">
    <location>
        <begin position="484"/>
        <end position="497"/>
    </location>
</feature>
<dbReference type="Pfam" id="PF00043">
    <property type="entry name" value="GST_C"/>
    <property type="match status" value="1"/>
</dbReference>
<dbReference type="FunFam" id="1.20.1050.10:FF:000042">
    <property type="entry name" value="Glutathione S-transferase F9"/>
    <property type="match status" value="1"/>
</dbReference>
<feature type="domain" description="GST N-terminal" evidence="6">
    <location>
        <begin position="4"/>
        <end position="85"/>
    </location>
</feature>
<dbReference type="InterPro" id="IPR004046">
    <property type="entry name" value="GST_C"/>
</dbReference>
<dbReference type="GO" id="GO:0043295">
    <property type="term" value="F:glutathione binding"/>
    <property type="evidence" value="ECO:0007669"/>
    <property type="project" value="TreeGrafter"/>
</dbReference>
<dbReference type="SUPFAM" id="SSF52833">
    <property type="entry name" value="Thioredoxin-like"/>
    <property type="match status" value="1"/>
</dbReference>
<feature type="domain" description="GST C-terminal" evidence="7">
    <location>
        <begin position="93"/>
        <end position="232"/>
    </location>
</feature>
<feature type="compositionally biased region" description="Polar residues" evidence="5">
    <location>
        <begin position="393"/>
        <end position="415"/>
    </location>
</feature>
<dbReference type="PANTHER" id="PTHR43900">
    <property type="entry name" value="GLUTATHIONE S-TRANSFERASE RHO"/>
    <property type="match status" value="1"/>
</dbReference>
<dbReference type="InterPro" id="IPR036282">
    <property type="entry name" value="Glutathione-S-Trfase_C_sf"/>
</dbReference>
<dbReference type="PANTHER" id="PTHR43900:SF96">
    <property type="entry name" value="GLUTATHIONE TRANSFERASE"/>
    <property type="match status" value="1"/>
</dbReference>
<feature type="compositionally biased region" description="Polar residues" evidence="5">
    <location>
        <begin position="435"/>
        <end position="478"/>
    </location>
</feature>
<feature type="compositionally biased region" description="Polar residues" evidence="5">
    <location>
        <begin position="290"/>
        <end position="350"/>
    </location>
</feature>
<evidence type="ECO:0000256" key="4">
    <source>
        <dbReference type="ARBA" id="ARBA00047960"/>
    </source>
</evidence>
<dbReference type="InterPro" id="IPR034347">
    <property type="entry name" value="GST_Phi_C"/>
</dbReference>
<keyword evidence="8" id="KW-1185">Reference proteome</keyword>
<dbReference type="Gene3D" id="3.40.30.10">
    <property type="entry name" value="Glutaredoxin"/>
    <property type="match status" value="1"/>
</dbReference>
<dbReference type="GO" id="GO:0004364">
    <property type="term" value="F:glutathione transferase activity"/>
    <property type="evidence" value="ECO:0007669"/>
    <property type="project" value="UniProtKB-EC"/>
</dbReference>
<dbReference type="SFLD" id="SFLDS00019">
    <property type="entry name" value="Glutathione_Transferase_(cytos"/>
    <property type="match status" value="1"/>
</dbReference>
<dbReference type="GO" id="GO:0005737">
    <property type="term" value="C:cytoplasm"/>
    <property type="evidence" value="ECO:0007669"/>
    <property type="project" value="TreeGrafter"/>
</dbReference>
<reference evidence="8" key="1">
    <citation type="submission" date="2025-05" db="UniProtKB">
        <authorList>
            <consortium name="RefSeq"/>
        </authorList>
    </citation>
    <scope>NUCLEOTIDE SEQUENCE [LARGE SCALE GENOMIC DNA]</scope>
</reference>
<keyword evidence="3" id="KW-0808">Transferase</keyword>
<proteinExistence type="inferred from homology"/>
<feature type="compositionally biased region" description="Basic and acidic residues" evidence="5">
    <location>
        <begin position="418"/>
        <end position="434"/>
    </location>
</feature>